<proteinExistence type="predicted"/>
<dbReference type="InterPro" id="IPR029044">
    <property type="entry name" value="Nucleotide-diphossugar_trans"/>
</dbReference>
<feature type="transmembrane region" description="Helical" evidence="1">
    <location>
        <begin position="242"/>
        <end position="264"/>
    </location>
</feature>
<gene>
    <name evidence="3" type="ORF">ucyna2_00081</name>
</gene>
<evidence type="ECO:0000256" key="1">
    <source>
        <dbReference type="SAM" id="Phobius"/>
    </source>
</evidence>
<dbReference type="InterPro" id="IPR001173">
    <property type="entry name" value="Glyco_trans_2-like"/>
</dbReference>
<dbReference type="Pfam" id="PF00535">
    <property type="entry name" value="Glycos_transf_2"/>
    <property type="match status" value="1"/>
</dbReference>
<keyword evidence="1" id="KW-0812">Transmembrane</keyword>
<protein>
    <submittedName>
        <fullName evidence="3">Glycosyl transferase</fullName>
    </submittedName>
</protein>
<dbReference type="InterPro" id="IPR050256">
    <property type="entry name" value="Glycosyltransferase_2"/>
</dbReference>
<dbReference type="STRING" id="1527444.ucyna2_00081"/>
<feature type="domain" description="Glycosyltransferase 2-like" evidence="2">
    <location>
        <begin position="20"/>
        <end position="174"/>
    </location>
</feature>
<dbReference type="CDD" id="cd04179">
    <property type="entry name" value="DPM_DPG-synthase_like"/>
    <property type="match status" value="1"/>
</dbReference>
<reference evidence="3 4" key="1">
    <citation type="submission" date="2014-08" db="EMBL/GenBank/DDBJ databases">
        <title>Comparative genomics reveals surprising divergence of two closely related strains of uncultivated UCYN-A cyanobacteria.</title>
        <authorList>
            <person name="Bombar D."/>
            <person name="Heller P."/>
            <person name="Sanchez-Baracaldo P."/>
            <person name="Carter B.J."/>
            <person name="Zert J.P."/>
        </authorList>
    </citation>
    <scope>NUCLEOTIDE SEQUENCE [LARGE SCALE GENOMIC DNA]</scope>
</reference>
<evidence type="ECO:0000259" key="2">
    <source>
        <dbReference type="Pfam" id="PF00535"/>
    </source>
</evidence>
<dbReference type="eggNOG" id="COG1215">
    <property type="taxonomic scope" value="Bacteria"/>
</dbReference>
<organism evidence="3 4">
    <name type="scientific">Candidatus Atelocyanobacterium thalassa isolate SIO64986</name>
    <dbReference type="NCBI Taxonomy" id="1527444"/>
    <lineage>
        <taxon>Bacteria</taxon>
        <taxon>Bacillati</taxon>
        <taxon>Cyanobacteriota</taxon>
        <taxon>Cyanophyceae</taxon>
        <taxon>Oscillatoriophycideae</taxon>
        <taxon>Chroococcales</taxon>
        <taxon>Aphanothecaceae</taxon>
        <taxon>Candidatus Atelocyanobacterium</taxon>
        <taxon>Candidatus Atelocyanobacterium thalassae</taxon>
    </lineage>
</organism>
<keyword evidence="1" id="KW-1133">Transmembrane helix</keyword>
<evidence type="ECO:0000313" key="3">
    <source>
        <dbReference type="EMBL" id="KFF42023.1"/>
    </source>
</evidence>
<sequence length="323" mass="36121">MSKHQPLFTNITHCCNRLAVLIPCKNESLTIGNVVNQFRKELPNAKIYVYDNLSTDDTVIQAKKAGAIVRYESQPGKGNVVRRMFADIDADLYILVDGDNTYEVEAISFLISKLISEKLDMIVGARRSTITNKQVYRLGHRSGNIFLTGVVEFLFGAKVKDMLSGYRIFSRRFVKSFPAFSSGFEIETELTIHTLELKIPFAEEYTAYGSRPPGSESKLKTLTDGWRVLGTAILLFKEVKPFLFFSIISSLLGILSVMIGFPLITTYLSTGLVPRLPTAILTVAIMLLAFLSFTCGLILDSVARGRLEVKRMAYLSHSEISYE</sequence>
<dbReference type="AlphaFoldDB" id="A0A086CIK9"/>
<keyword evidence="3" id="KW-0808">Transferase</keyword>
<dbReference type="PATRIC" id="fig|1527444.3.peg.81"/>
<keyword evidence="1" id="KW-0472">Membrane</keyword>
<dbReference type="SUPFAM" id="SSF53448">
    <property type="entry name" value="Nucleotide-diphospho-sugar transferases"/>
    <property type="match status" value="1"/>
</dbReference>
<dbReference type="PANTHER" id="PTHR48090:SF7">
    <property type="entry name" value="RFBJ PROTEIN"/>
    <property type="match status" value="1"/>
</dbReference>
<dbReference type="GO" id="GO:0016740">
    <property type="term" value="F:transferase activity"/>
    <property type="evidence" value="ECO:0007669"/>
    <property type="project" value="UniProtKB-KW"/>
</dbReference>
<dbReference type="PANTHER" id="PTHR48090">
    <property type="entry name" value="UNDECAPRENYL-PHOSPHATE 4-DEOXY-4-FORMAMIDO-L-ARABINOSE TRANSFERASE-RELATED"/>
    <property type="match status" value="1"/>
</dbReference>
<dbReference type="Gene3D" id="3.90.550.10">
    <property type="entry name" value="Spore Coat Polysaccharide Biosynthesis Protein SpsA, Chain A"/>
    <property type="match status" value="1"/>
</dbReference>
<feature type="transmembrane region" description="Helical" evidence="1">
    <location>
        <begin position="276"/>
        <end position="302"/>
    </location>
</feature>
<name>A0A086CIK9_9CHRO</name>
<dbReference type="Proteomes" id="UP000028922">
    <property type="component" value="Unassembled WGS sequence"/>
</dbReference>
<accession>A0A086CIK9</accession>
<dbReference type="EMBL" id="JPSP01000001">
    <property type="protein sequence ID" value="KFF42023.1"/>
    <property type="molecule type" value="Genomic_DNA"/>
</dbReference>
<evidence type="ECO:0000313" key="4">
    <source>
        <dbReference type="Proteomes" id="UP000028922"/>
    </source>
</evidence>
<comment type="caution">
    <text evidence="3">The sequence shown here is derived from an EMBL/GenBank/DDBJ whole genome shotgun (WGS) entry which is preliminary data.</text>
</comment>